<keyword evidence="3" id="KW-1185">Reference proteome</keyword>
<evidence type="ECO:0000259" key="1">
    <source>
        <dbReference type="Pfam" id="PF01261"/>
    </source>
</evidence>
<dbReference type="Gene3D" id="3.20.20.150">
    <property type="entry name" value="Divalent-metal-dependent TIM barrel enzymes"/>
    <property type="match status" value="1"/>
</dbReference>
<reference evidence="2 3" key="1">
    <citation type="submission" date="2023-03" db="EMBL/GenBank/DDBJ databases">
        <title>NovoSphingobium album sp. nov. isolated from polycyclic aromatic hydrocarbons- and heavy-metal polluted soil.</title>
        <authorList>
            <person name="Liu Z."/>
            <person name="Wang K."/>
        </authorList>
    </citation>
    <scope>NUCLEOTIDE SEQUENCE [LARGE SCALE GENOMIC DNA]</scope>
    <source>
        <strain evidence="2 3">H3SJ31-1</strain>
    </source>
</reference>
<evidence type="ECO:0000313" key="2">
    <source>
        <dbReference type="EMBL" id="MDE8651099.1"/>
    </source>
</evidence>
<dbReference type="PANTHER" id="PTHR12110">
    <property type="entry name" value="HYDROXYPYRUVATE ISOMERASE"/>
    <property type="match status" value="1"/>
</dbReference>
<protein>
    <submittedName>
        <fullName evidence="2">Sugar phosphate isomerase/epimerase</fullName>
    </submittedName>
</protein>
<dbReference type="InterPro" id="IPR036237">
    <property type="entry name" value="Xyl_isomerase-like_sf"/>
</dbReference>
<feature type="domain" description="Xylose isomerase-like TIM barrel" evidence="1">
    <location>
        <begin position="39"/>
        <end position="249"/>
    </location>
</feature>
<evidence type="ECO:0000313" key="3">
    <source>
        <dbReference type="Proteomes" id="UP001216253"/>
    </source>
</evidence>
<dbReference type="Pfam" id="PF01261">
    <property type="entry name" value="AP_endonuc_2"/>
    <property type="match status" value="1"/>
</dbReference>
<dbReference type="InterPro" id="IPR013022">
    <property type="entry name" value="Xyl_isomerase-like_TIM-brl"/>
</dbReference>
<gene>
    <name evidence="2" type="ORF">PYV00_05135</name>
</gene>
<organism evidence="2 3">
    <name type="scientific">Novosphingobium album</name>
    <name type="common">ex Liu et al. 2023</name>
    <dbReference type="NCBI Taxonomy" id="3031130"/>
    <lineage>
        <taxon>Bacteria</taxon>
        <taxon>Pseudomonadati</taxon>
        <taxon>Pseudomonadota</taxon>
        <taxon>Alphaproteobacteria</taxon>
        <taxon>Sphingomonadales</taxon>
        <taxon>Sphingomonadaceae</taxon>
        <taxon>Novosphingobium</taxon>
    </lineage>
</organism>
<dbReference type="PANTHER" id="PTHR12110:SF53">
    <property type="entry name" value="BLR5974 PROTEIN"/>
    <property type="match status" value="1"/>
</dbReference>
<dbReference type="InterPro" id="IPR050312">
    <property type="entry name" value="IolE/XylAMocC-like"/>
</dbReference>
<name>A0ABT5WM27_9SPHN</name>
<proteinExistence type="predicted"/>
<dbReference type="EMBL" id="JARESE010000015">
    <property type="protein sequence ID" value="MDE8651099.1"/>
    <property type="molecule type" value="Genomic_DNA"/>
</dbReference>
<dbReference type="RefSeq" id="WP_275227198.1">
    <property type="nucleotide sequence ID" value="NZ_JARESE010000015.1"/>
</dbReference>
<dbReference type="GO" id="GO:0016853">
    <property type="term" value="F:isomerase activity"/>
    <property type="evidence" value="ECO:0007669"/>
    <property type="project" value="UniProtKB-KW"/>
</dbReference>
<dbReference type="Proteomes" id="UP001216253">
    <property type="component" value="Unassembled WGS sequence"/>
</dbReference>
<comment type="caution">
    <text evidence="2">The sequence shown here is derived from an EMBL/GenBank/DDBJ whole genome shotgun (WGS) entry which is preliminary data.</text>
</comment>
<sequence length="269" mass="28399">MHARVCLHQVGFVAEGTTAFVEFCRSTGIGHMTMVNPHLLGEGVLAEAQAALAAGGPRATTLNQPFARFPDIERDEGEAALRLNEAIEAAATLGAPQLYIVTGGRGGLDWEAAATRLAELIAPCRDLAAARGVRLLVENANCFNADIHIAHTIDDTIRLAELAGIGVCIDLGAGWFEGGLREKFARAMPLTGLVQVSDYVLGDRSTPCRAVPGDGCVPLERQIGWLLDAGYEGVFDLELVGPRIEAEGVRAASSRAAETLSNMLTRLGA</sequence>
<dbReference type="SUPFAM" id="SSF51658">
    <property type="entry name" value="Xylose isomerase-like"/>
    <property type="match status" value="1"/>
</dbReference>
<keyword evidence="2" id="KW-0413">Isomerase</keyword>
<accession>A0ABT5WM27</accession>